<dbReference type="Proteomes" id="UP000002484">
    <property type="component" value="Chromosome"/>
</dbReference>
<evidence type="ECO:0000313" key="2">
    <source>
        <dbReference type="EMBL" id="ADP83845.1"/>
    </source>
</evidence>
<sequence length="198" mass="19478">MDEQSAGATGSRSTSRLVVDVVRALRGWVVIAAGGVLLLSCYLGVSAESDPGLQLPYLASGGLTGLALVLIGCALLIADRIEATRGGGASAAQARLAEQVDDLHALVVAAANATPGAPAAAAPAPDIRATPAQVAVPAPAPAPAAADDGSVYAVSGGRTFHRPGCELLAGKSAQRVEPSQVSARGLSPCSVCAPILVA</sequence>
<dbReference type="HOGENOM" id="CLU_1376397_0_0_11"/>
<keyword evidence="3" id="KW-1185">Reference proteome</keyword>
<dbReference type="RefSeq" id="WP_013426963.1">
    <property type="nucleotide sequence ID" value="NC_014666.1"/>
</dbReference>
<gene>
    <name evidence="2" type="ordered locus">FraEuI1c_5861</name>
</gene>
<protein>
    <submittedName>
        <fullName evidence="2">Uncharacterized protein</fullName>
    </submittedName>
</protein>
<dbReference type="OrthoDB" id="3874005at2"/>
<keyword evidence="1" id="KW-1133">Transmembrane helix</keyword>
<keyword evidence="1" id="KW-0472">Membrane</keyword>
<keyword evidence="1" id="KW-0812">Transmembrane</keyword>
<evidence type="ECO:0000256" key="1">
    <source>
        <dbReference type="SAM" id="Phobius"/>
    </source>
</evidence>
<proteinExistence type="predicted"/>
<dbReference type="eggNOG" id="ENOG50341Q8">
    <property type="taxonomic scope" value="Bacteria"/>
</dbReference>
<feature type="transmembrane region" description="Helical" evidence="1">
    <location>
        <begin position="57"/>
        <end position="78"/>
    </location>
</feature>
<dbReference type="InParanoid" id="E3IX73"/>
<dbReference type="EMBL" id="CP002299">
    <property type="protein sequence ID" value="ADP83845.1"/>
    <property type="molecule type" value="Genomic_DNA"/>
</dbReference>
<organism evidence="2 3">
    <name type="scientific">Pseudofrankia inefficax (strain DSM 45817 / CECT 9037 / DDB 130130 / EuI1c)</name>
    <name type="common">Frankia inefficax</name>
    <dbReference type="NCBI Taxonomy" id="298654"/>
    <lineage>
        <taxon>Bacteria</taxon>
        <taxon>Bacillati</taxon>
        <taxon>Actinomycetota</taxon>
        <taxon>Actinomycetes</taxon>
        <taxon>Frankiales</taxon>
        <taxon>Frankiaceae</taxon>
        <taxon>Pseudofrankia</taxon>
    </lineage>
</organism>
<feature type="transmembrane region" description="Helical" evidence="1">
    <location>
        <begin position="25"/>
        <end position="45"/>
    </location>
</feature>
<accession>E3IX73</accession>
<dbReference type="KEGG" id="fri:FraEuI1c_5861"/>
<name>E3IX73_PSEI1</name>
<reference evidence="2 3" key="1">
    <citation type="submission" date="2010-10" db="EMBL/GenBank/DDBJ databases">
        <title>Complete sequence of Frankia sp. EuI1c.</title>
        <authorList>
            <consortium name="US DOE Joint Genome Institute"/>
            <person name="Lucas S."/>
            <person name="Copeland A."/>
            <person name="Lapidus A."/>
            <person name="Cheng J.-F."/>
            <person name="Bruce D."/>
            <person name="Goodwin L."/>
            <person name="Pitluck S."/>
            <person name="Chertkov O."/>
            <person name="Detter J.C."/>
            <person name="Han C."/>
            <person name="Tapia R."/>
            <person name="Land M."/>
            <person name="Hauser L."/>
            <person name="Jeffries C."/>
            <person name="Kyrpides N."/>
            <person name="Ivanova N."/>
            <person name="Mikhailova N."/>
            <person name="Beauchemin N."/>
            <person name="Sen A."/>
            <person name="Sur S.A."/>
            <person name="Gtari M."/>
            <person name="Wall L."/>
            <person name="Tisa L."/>
            <person name="Woyke T."/>
        </authorList>
    </citation>
    <scope>NUCLEOTIDE SEQUENCE [LARGE SCALE GENOMIC DNA]</scope>
    <source>
        <strain evidence="3">DSM 45817 / CECT 9037 / EuI1c</strain>
    </source>
</reference>
<dbReference type="AlphaFoldDB" id="E3IX73"/>
<dbReference type="STRING" id="298654.FraEuI1c_5861"/>
<evidence type="ECO:0000313" key="3">
    <source>
        <dbReference type="Proteomes" id="UP000002484"/>
    </source>
</evidence>